<evidence type="ECO:0000259" key="3">
    <source>
        <dbReference type="Pfam" id="PF20232"/>
    </source>
</evidence>
<dbReference type="InterPro" id="IPR008984">
    <property type="entry name" value="SMAD_FHA_dom_sf"/>
</dbReference>
<comment type="caution">
    <text evidence="4">The sequence shown here is derived from an EMBL/GenBank/DDBJ whole genome shotgun (WGS) entry which is preliminary data.</text>
</comment>
<organism evidence="4 5">
    <name type="scientific">Zestomonas carbonaria</name>
    <dbReference type="NCBI Taxonomy" id="2762745"/>
    <lineage>
        <taxon>Bacteria</taxon>
        <taxon>Pseudomonadati</taxon>
        <taxon>Pseudomonadota</taxon>
        <taxon>Gammaproteobacteria</taxon>
        <taxon>Pseudomonadales</taxon>
        <taxon>Pseudomonadaceae</taxon>
        <taxon>Zestomonas</taxon>
    </lineage>
</organism>
<dbReference type="RefSeq" id="WP_187672676.1">
    <property type="nucleotide sequence ID" value="NZ_CAJFCI010000074.1"/>
</dbReference>
<proteinExistence type="predicted"/>
<dbReference type="AlphaFoldDB" id="A0A7U7IAG5"/>
<dbReference type="InterPro" id="IPR000253">
    <property type="entry name" value="FHA_dom"/>
</dbReference>
<dbReference type="SUPFAM" id="SSF49879">
    <property type="entry name" value="SMAD/FHA domain"/>
    <property type="match status" value="1"/>
</dbReference>
<feature type="domain" description="FHA" evidence="2">
    <location>
        <begin position="36"/>
        <end position="102"/>
    </location>
</feature>
<sequence length="450" mass="49381">MNESAAPRRIALAVVNPQMLQQGCAPTHTFDSTGGTIGCRGANWILTDSRDRVHAIHCEILFEEGNFCVIDRSGHTRVNSNESPVGQNVSARLGEGDTLHVGPYRIVAHLQDQDHQLPDPSRHLSQYGVGEMLNDQGAQLDELANGPAAPDMRPERDKGRSALDDLVEGTQRDSALDPLAALDEAERRAKEQAEKRSSNPFDPTHYGLSPSTTQADLAETRFEAVSGIPLPHSGEPNMTQQYDYSTPAAPVIGGDPQQAIEPLLQGLGAPIGRLDGQSAHQLLLEAGQALNATIRGIAALYGSQAGTQQRLALLNRTLQPIEDNPLRLGQSYDDTVRALFSSDRSVVHLSPRAAIDESLAQARQHNTAIIQAISASLDALLRSFAPDVLLQRFQRYRPGHTAQSESNDWAWQMYTHYYNELTSSRQKGFEKLFWEVFEQAYDQALRAEAQ</sequence>
<dbReference type="EMBL" id="CAJFCI010000074">
    <property type="protein sequence ID" value="CAD5109360.1"/>
    <property type="molecule type" value="Genomic_DNA"/>
</dbReference>
<accession>A0A7U7IAG5</accession>
<keyword evidence="5" id="KW-1185">Reference proteome</keyword>
<dbReference type="Pfam" id="PF00498">
    <property type="entry name" value="FHA"/>
    <property type="match status" value="1"/>
</dbReference>
<feature type="domain" description="Type VI secretion system FHA" evidence="3">
    <location>
        <begin position="265"/>
        <end position="443"/>
    </location>
</feature>
<name>A0A7U7IAG5_9GAMM</name>
<dbReference type="Proteomes" id="UP000583387">
    <property type="component" value="Unassembled WGS sequence"/>
</dbReference>
<evidence type="ECO:0000256" key="1">
    <source>
        <dbReference type="SAM" id="MobiDB-lite"/>
    </source>
</evidence>
<dbReference type="Pfam" id="PF20232">
    <property type="entry name" value="T6SS_FHA_C"/>
    <property type="match status" value="1"/>
</dbReference>
<evidence type="ECO:0000313" key="4">
    <source>
        <dbReference type="EMBL" id="CAD5109360.1"/>
    </source>
</evidence>
<gene>
    <name evidence="4" type="ORF">PSEWESI4_03657</name>
</gene>
<dbReference type="Gene3D" id="2.60.200.20">
    <property type="match status" value="1"/>
</dbReference>
<evidence type="ECO:0000259" key="2">
    <source>
        <dbReference type="Pfam" id="PF00498"/>
    </source>
</evidence>
<dbReference type="InterPro" id="IPR017735">
    <property type="entry name" value="T6SS_FHA"/>
</dbReference>
<protein>
    <recommendedName>
        <fullName evidence="6">Type VI secretion system-associated FHA domain protein TagH</fullName>
    </recommendedName>
</protein>
<dbReference type="NCBIfam" id="TIGR03354">
    <property type="entry name" value="VI_FHA"/>
    <property type="match status" value="1"/>
</dbReference>
<dbReference type="CDD" id="cd00060">
    <property type="entry name" value="FHA"/>
    <property type="match status" value="1"/>
</dbReference>
<evidence type="ECO:0008006" key="6">
    <source>
        <dbReference type="Google" id="ProtNLM"/>
    </source>
</evidence>
<feature type="compositionally biased region" description="Basic and acidic residues" evidence="1">
    <location>
        <begin position="185"/>
        <end position="197"/>
    </location>
</feature>
<evidence type="ECO:0000313" key="5">
    <source>
        <dbReference type="Proteomes" id="UP000583387"/>
    </source>
</evidence>
<feature type="region of interest" description="Disordered" evidence="1">
    <location>
        <begin position="185"/>
        <end position="211"/>
    </location>
</feature>
<reference evidence="4 5" key="1">
    <citation type="submission" date="2020-08" db="EMBL/GenBank/DDBJ databases">
        <authorList>
            <person name="Criscuolo A."/>
        </authorList>
    </citation>
    <scope>NUCLEOTIDE SEQUENCE [LARGE SCALE GENOMIC DNA]</scope>
    <source>
        <strain evidence="4">CIP111764</strain>
    </source>
</reference>
<dbReference type="InterPro" id="IPR046883">
    <property type="entry name" value="T6SS_FHA_C"/>
</dbReference>